<accession>A0ABS8KYI2</accession>
<dbReference type="PANTHER" id="PTHR45266:SF3">
    <property type="entry name" value="OXALOACETATE DECARBOXYLASE ALPHA CHAIN"/>
    <property type="match status" value="1"/>
</dbReference>
<organism evidence="3 4">
    <name type="scientific">Reyranella aquatilis</name>
    <dbReference type="NCBI Taxonomy" id="2035356"/>
    <lineage>
        <taxon>Bacteria</taxon>
        <taxon>Pseudomonadati</taxon>
        <taxon>Pseudomonadota</taxon>
        <taxon>Alphaproteobacteria</taxon>
        <taxon>Hyphomicrobiales</taxon>
        <taxon>Reyranellaceae</taxon>
        <taxon>Reyranella</taxon>
    </lineage>
</organism>
<dbReference type="Pfam" id="PF00364">
    <property type="entry name" value="Biotin_lipoyl"/>
    <property type="match status" value="1"/>
</dbReference>
<gene>
    <name evidence="3" type="ORF">LJ725_19440</name>
</gene>
<dbReference type="Proteomes" id="UP001198862">
    <property type="component" value="Unassembled WGS sequence"/>
</dbReference>
<sequence>MAVVNVKSEIAGNVWKIQSKPGDRIEADGEIMILESMKMEIPVLSPKAGVIREIKVSEGEAIGEGQLVAVIDA</sequence>
<evidence type="ECO:0000313" key="4">
    <source>
        <dbReference type="Proteomes" id="UP001198862"/>
    </source>
</evidence>
<dbReference type="PANTHER" id="PTHR45266">
    <property type="entry name" value="OXALOACETATE DECARBOXYLASE ALPHA CHAIN"/>
    <property type="match status" value="1"/>
</dbReference>
<reference evidence="3 4" key="1">
    <citation type="submission" date="2021-11" db="EMBL/GenBank/DDBJ databases">
        <authorList>
            <person name="Lee D.-H."/>
            <person name="Kim S.-B."/>
        </authorList>
    </citation>
    <scope>NUCLEOTIDE SEQUENCE [LARGE SCALE GENOMIC DNA]</scope>
    <source>
        <strain evidence="3 4">KCTC 52223</strain>
    </source>
</reference>
<keyword evidence="4" id="KW-1185">Reference proteome</keyword>
<dbReference type="NCBIfam" id="NF004547">
    <property type="entry name" value="PRK05889.1"/>
    <property type="match status" value="1"/>
</dbReference>
<evidence type="ECO:0000259" key="2">
    <source>
        <dbReference type="PROSITE" id="PS50968"/>
    </source>
</evidence>
<protein>
    <submittedName>
        <fullName evidence="3">Biotin/lipoyl-binding carrier protein</fullName>
    </submittedName>
</protein>
<comment type="caution">
    <text evidence="3">The sequence shown here is derived from an EMBL/GenBank/DDBJ whole genome shotgun (WGS) entry which is preliminary data.</text>
</comment>
<dbReference type="RefSeq" id="WP_230552338.1">
    <property type="nucleotide sequence ID" value="NZ_JAJISD010000008.1"/>
</dbReference>
<dbReference type="InterPro" id="IPR011053">
    <property type="entry name" value="Single_hybrid_motif"/>
</dbReference>
<dbReference type="InterPro" id="IPR000089">
    <property type="entry name" value="Biotin_lipoyl"/>
</dbReference>
<dbReference type="InterPro" id="IPR050709">
    <property type="entry name" value="Biotin_Carboxyl_Carrier/Decarb"/>
</dbReference>
<dbReference type="SUPFAM" id="SSF51230">
    <property type="entry name" value="Single hybrid motif"/>
    <property type="match status" value="1"/>
</dbReference>
<dbReference type="PROSITE" id="PS50968">
    <property type="entry name" value="BIOTINYL_LIPOYL"/>
    <property type="match status" value="1"/>
</dbReference>
<dbReference type="CDD" id="cd06850">
    <property type="entry name" value="biotinyl_domain"/>
    <property type="match status" value="1"/>
</dbReference>
<name>A0ABS8KYI2_9HYPH</name>
<dbReference type="Gene3D" id="2.40.50.100">
    <property type="match status" value="1"/>
</dbReference>
<proteinExistence type="predicted"/>
<dbReference type="EMBL" id="JAJISD010000008">
    <property type="protein sequence ID" value="MCC8431153.1"/>
    <property type="molecule type" value="Genomic_DNA"/>
</dbReference>
<keyword evidence="1" id="KW-0092">Biotin</keyword>
<evidence type="ECO:0000256" key="1">
    <source>
        <dbReference type="ARBA" id="ARBA00023267"/>
    </source>
</evidence>
<feature type="domain" description="Lipoyl-binding" evidence="2">
    <location>
        <begin position="1"/>
        <end position="72"/>
    </location>
</feature>
<evidence type="ECO:0000313" key="3">
    <source>
        <dbReference type="EMBL" id="MCC8431153.1"/>
    </source>
</evidence>